<dbReference type="SUPFAM" id="SSF51556">
    <property type="entry name" value="Metallo-dependent hydrolases"/>
    <property type="match status" value="1"/>
</dbReference>
<feature type="binding site" evidence="3">
    <location>
        <position position="93"/>
    </location>
    <ligand>
        <name>a divalent metal cation</name>
        <dbReference type="ChEBI" id="CHEBI:60240"/>
        <label>1</label>
    </ligand>
</feature>
<evidence type="ECO:0000256" key="3">
    <source>
        <dbReference type="PIRSR" id="PIRSR005902-1"/>
    </source>
</evidence>
<comment type="caution">
    <text evidence="4">The sequence shown here is derived from an EMBL/GenBank/DDBJ whole genome shotgun (WGS) entry which is preliminary data.</text>
</comment>
<evidence type="ECO:0000313" key="5">
    <source>
        <dbReference type="Proteomes" id="UP000315689"/>
    </source>
</evidence>
<dbReference type="PANTHER" id="PTHR46124:SF2">
    <property type="entry name" value="D-AMINOACYL-TRNA DEACYLASE"/>
    <property type="match status" value="1"/>
</dbReference>
<dbReference type="PROSITE" id="PS01137">
    <property type="entry name" value="TATD_1"/>
    <property type="match status" value="1"/>
</dbReference>
<dbReference type="GO" id="GO:0046872">
    <property type="term" value="F:metal ion binding"/>
    <property type="evidence" value="ECO:0007669"/>
    <property type="project" value="UniProtKB-KW"/>
</dbReference>
<dbReference type="InterPro" id="IPR018228">
    <property type="entry name" value="DNase_TatD-rel_CS"/>
</dbReference>
<protein>
    <submittedName>
        <fullName evidence="4">TatD DNase family protein</fullName>
    </submittedName>
</protein>
<dbReference type="GO" id="GO:0004536">
    <property type="term" value="F:DNA nuclease activity"/>
    <property type="evidence" value="ECO:0007669"/>
    <property type="project" value="InterPro"/>
</dbReference>
<feature type="binding site" evidence="3">
    <location>
        <position position="161"/>
    </location>
    <ligand>
        <name>a divalent metal cation</name>
        <dbReference type="ChEBI" id="CHEBI:60240"/>
        <label>2</label>
    </ligand>
</feature>
<dbReference type="PANTHER" id="PTHR46124">
    <property type="entry name" value="D-AMINOACYL-TRNA DEACYLASE"/>
    <property type="match status" value="1"/>
</dbReference>
<organism evidence="4 5">
    <name type="scientific">Candidatus Berkelbacteria bacterium Licking1014_7</name>
    <dbReference type="NCBI Taxonomy" id="2017147"/>
    <lineage>
        <taxon>Bacteria</taxon>
        <taxon>Candidatus Berkelbacteria</taxon>
    </lineage>
</organism>
<dbReference type="GO" id="GO:0016788">
    <property type="term" value="F:hydrolase activity, acting on ester bonds"/>
    <property type="evidence" value="ECO:0007669"/>
    <property type="project" value="InterPro"/>
</dbReference>
<dbReference type="Proteomes" id="UP000315689">
    <property type="component" value="Unassembled WGS sequence"/>
</dbReference>
<evidence type="ECO:0000256" key="2">
    <source>
        <dbReference type="ARBA" id="ARBA00022801"/>
    </source>
</evidence>
<dbReference type="NCBIfam" id="TIGR00010">
    <property type="entry name" value="YchF/TatD family DNA exonuclease"/>
    <property type="match status" value="1"/>
</dbReference>
<sequence>MNFFDTHCHINFLAFENDWEDVVARSQKNNVNMLVVGTDLKTSLKAIAIARKYPNVRVALGLHPTHLKDRQWQSELAKFKKLIASEKVDAIGEIGFDDFCLRADEKTKQLKMQEKIVNDFLAIAFKKNKPVIFHARGAINLLEKKMRENPSNLKKVGAVVHCFSGDVSFARWLVRQGFYLGFNGMIIRKNDWDEIIKETLLENILLETDAPFLTPVKFGKTRNEPIFVREVAQRIAEIKSLSVEKVANQTFQNALKFLK</sequence>
<evidence type="ECO:0000313" key="4">
    <source>
        <dbReference type="EMBL" id="TSC92845.1"/>
    </source>
</evidence>
<evidence type="ECO:0000256" key="1">
    <source>
        <dbReference type="ARBA" id="ARBA00022723"/>
    </source>
</evidence>
<dbReference type="InterPro" id="IPR001130">
    <property type="entry name" value="TatD-like"/>
</dbReference>
<dbReference type="InterPro" id="IPR032466">
    <property type="entry name" value="Metal_Hydrolase"/>
</dbReference>
<dbReference type="FunFam" id="3.20.20.140:FF:000005">
    <property type="entry name" value="TatD family hydrolase"/>
    <property type="match status" value="1"/>
</dbReference>
<dbReference type="PIRSF" id="PIRSF005902">
    <property type="entry name" value="DNase_TatD"/>
    <property type="match status" value="1"/>
</dbReference>
<dbReference type="CDD" id="cd01310">
    <property type="entry name" value="TatD_DNAse"/>
    <property type="match status" value="1"/>
</dbReference>
<name>A0A554LIY9_9BACT</name>
<feature type="binding site" evidence="3">
    <location>
        <position position="209"/>
    </location>
    <ligand>
        <name>a divalent metal cation</name>
        <dbReference type="ChEBI" id="CHEBI:60240"/>
        <label>1</label>
    </ligand>
</feature>
<gene>
    <name evidence="4" type="ORF">CEN89_427</name>
</gene>
<reference evidence="4 5" key="1">
    <citation type="submission" date="2017-07" db="EMBL/GenBank/DDBJ databases">
        <title>Mechanisms for carbon and nitrogen cycling indicate functional differentiation within the Candidate Phyla Radiation.</title>
        <authorList>
            <person name="Danczak R.E."/>
            <person name="Johnston M.D."/>
            <person name="Kenah C."/>
            <person name="Slattery M."/>
            <person name="Wrighton K.C."/>
            <person name="Wilkins M.J."/>
        </authorList>
    </citation>
    <scope>NUCLEOTIDE SEQUENCE [LARGE SCALE GENOMIC DNA]</scope>
    <source>
        <strain evidence="4">Licking1014_7</strain>
    </source>
</reference>
<proteinExistence type="predicted"/>
<dbReference type="InterPro" id="IPR015991">
    <property type="entry name" value="TatD/YcfH-like"/>
</dbReference>
<dbReference type="Pfam" id="PF01026">
    <property type="entry name" value="TatD_DNase"/>
    <property type="match status" value="1"/>
</dbReference>
<feature type="binding site" evidence="3">
    <location>
        <position position="134"/>
    </location>
    <ligand>
        <name>a divalent metal cation</name>
        <dbReference type="ChEBI" id="CHEBI:60240"/>
        <label>2</label>
    </ligand>
</feature>
<feature type="binding site" evidence="3">
    <location>
        <position position="9"/>
    </location>
    <ligand>
        <name>a divalent metal cation</name>
        <dbReference type="ChEBI" id="CHEBI:60240"/>
        <label>1</label>
    </ligand>
</feature>
<dbReference type="Gene3D" id="3.20.20.140">
    <property type="entry name" value="Metal-dependent hydrolases"/>
    <property type="match status" value="1"/>
</dbReference>
<dbReference type="AlphaFoldDB" id="A0A554LIY9"/>
<keyword evidence="1 3" id="KW-0479">Metal-binding</keyword>
<dbReference type="EMBL" id="VMGK01000012">
    <property type="protein sequence ID" value="TSC92845.1"/>
    <property type="molecule type" value="Genomic_DNA"/>
</dbReference>
<keyword evidence="2" id="KW-0378">Hydrolase</keyword>
<feature type="binding site" evidence="3">
    <location>
        <position position="7"/>
    </location>
    <ligand>
        <name>a divalent metal cation</name>
        <dbReference type="ChEBI" id="CHEBI:60240"/>
        <label>1</label>
    </ligand>
</feature>
<accession>A0A554LIY9</accession>